<organism evidence="1 2">
    <name type="scientific">Trifolium medium</name>
    <dbReference type="NCBI Taxonomy" id="97028"/>
    <lineage>
        <taxon>Eukaryota</taxon>
        <taxon>Viridiplantae</taxon>
        <taxon>Streptophyta</taxon>
        <taxon>Embryophyta</taxon>
        <taxon>Tracheophyta</taxon>
        <taxon>Spermatophyta</taxon>
        <taxon>Magnoliopsida</taxon>
        <taxon>eudicotyledons</taxon>
        <taxon>Gunneridae</taxon>
        <taxon>Pentapetalae</taxon>
        <taxon>rosids</taxon>
        <taxon>fabids</taxon>
        <taxon>Fabales</taxon>
        <taxon>Fabaceae</taxon>
        <taxon>Papilionoideae</taxon>
        <taxon>50 kb inversion clade</taxon>
        <taxon>NPAAA clade</taxon>
        <taxon>Hologalegina</taxon>
        <taxon>IRL clade</taxon>
        <taxon>Trifolieae</taxon>
        <taxon>Trifolium</taxon>
    </lineage>
</organism>
<protein>
    <submittedName>
        <fullName evidence="1">Uncharacterized protein</fullName>
    </submittedName>
</protein>
<proteinExistence type="predicted"/>
<evidence type="ECO:0000313" key="2">
    <source>
        <dbReference type="Proteomes" id="UP000265520"/>
    </source>
</evidence>
<evidence type="ECO:0000313" key="1">
    <source>
        <dbReference type="EMBL" id="MCI52443.1"/>
    </source>
</evidence>
<keyword evidence="2" id="KW-1185">Reference proteome</keyword>
<comment type="caution">
    <text evidence="1">The sequence shown here is derived from an EMBL/GenBank/DDBJ whole genome shotgun (WGS) entry which is preliminary data.</text>
</comment>
<dbReference type="EMBL" id="LXQA010447294">
    <property type="protein sequence ID" value="MCI52443.1"/>
    <property type="molecule type" value="Genomic_DNA"/>
</dbReference>
<dbReference type="AlphaFoldDB" id="A0A392SUD2"/>
<accession>A0A392SUD2</accession>
<sequence length="46" mass="5402">GEPRPLYRELPPIRGGTKTEVEKLKKLLDDATLRERDVLKRLRESE</sequence>
<feature type="non-terminal residue" evidence="1">
    <location>
        <position position="1"/>
    </location>
</feature>
<name>A0A392SUD2_9FABA</name>
<feature type="non-terminal residue" evidence="1">
    <location>
        <position position="46"/>
    </location>
</feature>
<reference evidence="1 2" key="1">
    <citation type="journal article" date="2018" name="Front. Plant Sci.">
        <title>Red Clover (Trifolium pratense) and Zigzag Clover (T. medium) - A Picture of Genomic Similarities and Differences.</title>
        <authorList>
            <person name="Dluhosova J."/>
            <person name="Istvanek J."/>
            <person name="Nedelnik J."/>
            <person name="Repkova J."/>
        </authorList>
    </citation>
    <scope>NUCLEOTIDE SEQUENCE [LARGE SCALE GENOMIC DNA]</scope>
    <source>
        <strain evidence="2">cv. 10/8</strain>
        <tissue evidence="1">Leaf</tissue>
    </source>
</reference>
<dbReference type="Proteomes" id="UP000265520">
    <property type="component" value="Unassembled WGS sequence"/>
</dbReference>